<organism evidence="2 3">
    <name type="scientific">Profundicola chukchiensis</name>
    <dbReference type="NCBI Taxonomy" id="2961959"/>
    <lineage>
        <taxon>Bacteria</taxon>
        <taxon>Pseudomonadati</taxon>
        <taxon>Bacteroidota</taxon>
        <taxon>Flavobacteriia</taxon>
        <taxon>Flavobacteriales</taxon>
        <taxon>Weeksellaceae</taxon>
        <taxon>Profundicola</taxon>
    </lineage>
</organism>
<evidence type="ECO:0000313" key="2">
    <source>
        <dbReference type="EMBL" id="MDG4945464.1"/>
    </source>
</evidence>
<dbReference type="Proteomes" id="UP001152599">
    <property type="component" value="Unassembled WGS sequence"/>
</dbReference>
<comment type="caution">
    <text evidence="2">The sequence shown here is derived from an EMBL/GenBank/DDBJ whole genome shotgun (WGS) entry which is preliminary data.</text>
</comment>
<dbReference type="EMBL" id="JANCMU010000001">
    <property type="protein sequence ID" value="MDG4945464.1"/>
    <property type="molecule type" value="Genomic_DNA"/>
</dbReference>
<evidence type="ECO:0000313" key="3">
    <source>
        <dbReference type="Proteomes" id="UP001152599"/>
    </source>
</evidence>
<sequence length="185" mass="19607">MRKLIYTVTAILSFAVSTNAQVGVETETTTEKSILDFPNAGTKGILLPYVNDLTTAGNEPGTLAYDANTGVIKVRDNAEWKSLTDTLSDPSIKLQHDTTNYPEVGGGTVLEDGTFESVANGTVSTSADADGVLVLKTSAKALSLPKVGNVESLGLVKPGLIVYDMSRKSLAIFNGEKWALWEPAL</sequence>
<dbReference type="AlphaFoldDB" id="A0A9X4RX33"/>
<reference evidence="2" key="1">
    <citation type="submission" date="2022-07" db="EMBL/GenBank/DDBJ databases">
        <title>Description and genome-wide analysis of Profundicola chukchiensis gen. nov., sp. nov., marine bacteria isolated from bottom sediments of the Chukchi Sea.</title>
        <authorList>
            <person name="Romanenko L."/>
            <person name="Otstavnykh N."/>
            <person name="Kurilenko V."/>
            <person name="Eremeev V."/>
            <person name="Velansky P."/>
            <person name="Mikhailov V."/>
            <person name="Isaeva M."/>
        </authorList>
    </citation>
    <scope>NUCLEOTIDE SEQUENCE</scope>
    <source>
        <strain evidence="2">KMM 9713</strain>
    </source>
</reference>
<keyword evidence="3" id="KW-1185">Reference proteome</keyword>
<protein>
    <submittedName>
        <fullName evidence="2">Uncharacterized protein</fullName>
    </submittedName>
</protein>
<evidence type="ECO:0000256" key="1">
    <source>
        <dbReference type="SAM" id="SignalP"/>
    </source>
</evidence>
<gene>
    <name evidence="2" type="ORF">NMK71_03475</name>
</gene>
<dbReference type="RefSeq" id="WP_304420069.1">
    <property type="nucleotide sequence ID" value="NZ_JANCMU010000001.1"/>
</dbReference>
<keyword evidence="1" id="KW-0732">Signal</keyword>
<accession>A0A9X4RX33</accession>
<name>A0A9X4RX33_9FLAO</name>
<feature type="chain" id="PRO_5040751522" evidence="1">
    <location>
        <begin position="23"/>
        <end position="185"/>
    </location>
</feature>
<feature type="signal peptide" evidence="1">
    <location>
        <begin position="1"/>
        <end position="22"/>
    </location>
</feature>
<proteinExistence type="predicted"/>